<dbReference type="Proteomes" id="UP000235786">
    <property type="component" value="Unassembled WGS sequence"/>
</dbReference>
<accession>A0A2J6RAE0</accession>
<dbReference type="InterPro" id="IPR011993">
    <property type="entry name" value="PH-like_dom_sf"/>
</dbReference>
<feature type="region of interest" description="Disordered" evidence="4">
    <location>
        <begin position="109"/>
        <end position="131"/>
    </location>
</feature>
<dbReference type="PANTHER" id="PTHR10194">
    <property type="entry name" value="RAS GTPASE-ACTIVATING PROTEINS"/>
    <property type="match status" value="1"/>
</dbReference>
<dbReference type="Gene3D" id="1.10.506.10">
    <property type="entry name" value="GTPase Activation - p120gap, domain 1"/>
    <property type="match status" value="2"/>
</dbReference>
<dbReference type="Pfam" id="PF13716">
    <property type="entry name" value="CRAL_TRIO_2"/>
    <property type="match status" value="1"/>
</dbReference>
<evidence type="ECO:0000313" key="6">
    <source>
        <dbReference type="EMBL" id="PMD35488.1"/>
    </source>
</evidence>
<dbReference type="SUPFAM" id="SSF48350">
    <property type="entry name" value="GTPase activation domain, GAP"/>
    <property type="match status" value="1"/>
</dbReference>
<dbReference type="InterPro" id="IPR039360">
    <property type="entry name" value="Ras_GTPase"/>
</dbReference>
<dbReference type="PROSITE" id="PS50018">
    <property type="entry name" value="RAS_GTPASE_ACTIV_2"/>
    <property type="match status" value="1"/>
</dbReference>
<keyword evidence="3" id="KW-0175">Coiled coil</keyword>
<feature type="compositionally biased region" description="Low complexity" evidence="4">
    <location>
        <begin position="115"/>
        <end position="124"/>
    </location>
</feature>
<evidence type="ECO:0000256" key="1">
    <source>
        <dbReference type="ARBA" id="ARBA00022468"/>
    </source>
</evidence>
<protein>
    <recommendedName>
        <fullName evidence="5">Ras-GAP domain-containing protein</fullName>
    </recommendedName>
</protein>
<evidence type="ECO:0000313" key="7">
    <source>
        <dbReference type="Proteomes" id="UP000235786"/>
    </source>
</evidence>
<organism evidence="6 7">
    <name type="scientific">Hyaloscypha variabilis (strain UAMH 11265 / GT02V1 / F)</name>
    <name type="common">Meliniomyces variabilis</name>
    <dbReference type="NCBI Taxonomy" id="1149755"/>
    <lineage>
        <taxon>Eukaryota</taxon>
        <taxon>Fungi</taxon>
        <taxon>Dikarya</taxon>
        <taxon>Ascomycota</taxon>
        <taxon>Pezizomycotina</taxon>
        <taxon>Leotiomycetes</taxon>
        <taxon>Helotiales</taxon>
        <taxon>Hyaloscyphaceae</taxon>
        <taxon>Hyaloscypha</taxon>
        <taxon>Hyaloscypha variabilis</taxon>
    </lineage>
</organism>
<dbReference type="InterPro" id="IPR001251">
    <property type="entry name" value="CRAL-TRIO_dom"/>
</dbReference>
<dbReference type="InterPro" id="IPR054071">
    <property type="entry name" value="PH_NF1"/>
</dbReference>
<dbReference type="CDD" id="cd05392">
    <property type="entry name" value="RasGAP_Neurofibromin_like"/>
    <property type="match status" value="1"/>
</dbReference>
<name>A0A2J6RAE0_HYAVF</name>
<reference evidence="6 7" key="1">
    <citation type="submission" date="2016-04" db="EMBL/GenBank/DDBJ databases">
        <title>A degradative enzymes factory behind the ericoid mycorrhizal symbiosis.</title>
        <authorList>
            <consortium name="DOE Joint Genome Institute"/>
            <person name="Martino E."/>
            <person name="Morin E."/>
            <person name="Grelet G."/>
            <person name="Kuo A."/>
            <person name="Kohler A."/>
            <person name="Daghino S."/>
            <person name="Barry K."/>
            <person name="Choi C."/>
            <person name="Cichocki N."/>
            <person name="Clum A."/>
            <person name="Copeland A."/>
            <person name="Hainaut M."/>
            <person name="Haridas S."/>
            <person name="Labutti K."/>
            <person name="Lindquist E."/>
            <person name="Lipzen A."/>
            <person name="Khouja H.-R."/>
            <person name="Murat C."/>
            <person name="Ohm R."/>
            <person name="Olson A."/>
            <person name="Spatafora J."/>
            <person name="Veneault-Fourrey C."/>
            <person name="Henrissat B."/>
            <person name="Grigoriev I."/>
            <person name="Martin F."/>
            <person name="Perotto S."/>
        </authorList>
    </citation>
    <scope>NUCLEOTIDE SEQUENCE [LARGE SCALE GENOMIC DNA]</scope>
    <source>
        <strain evidence="6 7">F</strain>
    </source>
</reference>
<dbReference type="Gene3D" id="3.40.525.10">
    <property type="entry name" value="CRAL-TRIO lipid binding domain"/>
    <property type="match status" value="1"/>
</dbReference>
<proteinExistence type="predicted"/>
<keyword evidence="2" id="KW-0597">Phosphoprotein</keyword>
<feature type="coiled-coil region" evidence="3">
    <location>
        <begin position="1256"/>
        <end position="1283"/>
    </location>
</feature>
<dbReference type="Pfam" id="PF21877">
    <property type="entry name" value="PH_NF1"/>
    <property type="match status" value="1"/>
</dbReference>
<dbReference type="GO" id="GO:0007165">
    <property type="term" value="P:signal transduction"/>
    <property type="evidence" value="ECO:0007669"/>
    <property type="project" value="UniProtKB-ARBA"/>
</dbReference>
<dbReference type="Gene3D" id="2.30.29.30">
    <property type="entry name" value="Pleckstrin-homology domain (PH domain)/Phosphotyrosine-binding domain (PTB)"/>
    <property type="match status" value="1"/>
</dbReference>
<dbReference type="SUPFAM" id="SSF48371">
    <property type="entry name" value="ARM repeat"/>
    <property type="match status" value="1"/>
</dbReference>
<dbReference type="Pfam" id="PF00616">
    <property type="entry name" value="RasGAP"/>
    <property type="match status" value="1"/>
</dbReference>
<dbReference type="PROSITE" id="PS00509">
    <property type="entry name" value="RAS_GTPASE_ACTIV_1"/>
    <property type="match status" value="1"/>
</dbReference>
<dbReference type="EMBL" id="KZ613952">
    <property type="protein sequence ID" value="PMD35488.1"/>
    <property type="molecule type" value="Genomic_DNA"/>
</dbReference>
<dbReference type="InterPro" id="IPR001936">
    <property type="entry name" value="RasGAP_dom"/>
</dbReference>
<dbReference type="PANTHER" id="PTHR10194:SF142">
    <property type="entry name" value="NEUROFIBROMIN"/>
    <property type="match status" value="1"/>
</dbReference>
<dbReference type="OrthoDB" id="28245at2759"/>
<dbReference type="InterPro" id="IPR023152">
    <property type="entry name" value="RasGAP_CS"/>
</dbReference>
<evidence type="ECO:0000256" key="3">
    <source>
        <dbReference type="SAM" id="Coils"/>
    </source>
</evidence>
<dbReference type="InterPro" id="IPR036865">
    <property type="entry name" value="CRAL-TRIO_dom_sf"/>
</dbReference>
<dbReference type="STRING" id="1149755.A0A2J6RAE0"/>
<keyword evidence="1" id="KW-0343">GTPase activation</keyword>
<dbReference type="InterPro" id="IPR016024">
    <property type="entry name" value="ARM-type_fold"/>
</dbReference>
<dbReference type="SMART" id="SM00323">
    <property type="entry name" value="RasGAP"/>
    <property type="match status" value="1"/>
</dbReference>
<feature type="domain" description="Ras-GAP" evidence="5">
    <location>
        <begin position="1233"/>
        <end position="1426"/>
    </location>
</feature>
<dbReference type="InterPro" id="IPR008936">
    <property type="entry name" value="Rho_GTPase_activation_prot"/>
</dbReference>
<keyword evidence="7" id="KW-1185">Reference proteome</keyword>
<evidence type="ECO:0000259" key="5">
    <source>
        <dbReference type="PROSITE" id="PS50018"/>
    </source>
</evidence>
<evidence type="ECO:0000256" key="2">
    <source>
        <dbReference type="ARBA" id="ARBA00022553"/>
    </source>
</evidence>
<gene>
    <name evidence="6" type="ORF">L207DRAFT_516440</name>
</gene>
<evidence type="ECO:0000256" key="4">
    <source>
        <dbReference type="SAM" id="MobiDB-lite"/>
    </source>
</evidence>
<dbReference type="GO" id="GO:0005096">
    <property type="term" value="F:GTPase activator activity"/>
    <property type="evidence" value="ECO:0007669"/>
    <property type="project" value="UniProtKB-KW"/>
</dbReference>
<sequence length="2597" mass="289701">MNGDSSLVVTLVDRLTTRLPHRTGSPLHDFNRDEIVVLTRATLVGVSASCIGVVVETLVQLLEDLAKPYKGVQSHPIHVLHSEIYVVELLAECCSTHWASVNTSRLGKGRQQIQSSDSESSGSEDSSEKAVPLDAYYGQKRRASRNKLSARNTAPDALTDDLVKRLIDAIKLFSRPVSESYVLPAANILDDAFKETPGGERLGLENVDMGNGHLNGADVSKLLLDKSDAIEAYTREILEYISCSNWARVLDYLKASLQQAAHQPVGNLVPSNAVTDDDRSALITLRLISSFWVDSRKLSVVIQELCGSFLHLRKAFQTTVAIVLPLLITRWLERNPGEFIDLHSLHKRLDGGAETLFDMTNTMFDGGRRKALLFPFQTSLLFLLPDVFEVASNMRDVKSSGISKKVSFLEMLRKSLRNRNETAIYCLTSLLRVARHFPLDSDAALLSFALDVQEEVREAVFRRHTPGMDTSNIDSALMTAAFVSLAHLNFEACVDSLAPLCLAPTAPQDFKIAVISSCSHFARQTNAEEYQPLFAKAAEFVRAQLKATSSERRNSYPGEQFTLLKPPESAASTDMIYSVLAFLDASPLTLFTGAPSDRDDFILFYEDIFASFTTYLTTDDDRIRYLTNTVARKIMTDCYAPLWHKGHSLGPRPSRYNFWKSTSIVLITVCDKLIKLNEDEKPTLNFIHDYLESRLALLRTVTELTDITEDVPERAAACTKLETAFLVSLCSTDISVCQLVTKCIWLFCEEARLVGESTETNKSLIPTLRNVDVYLEISTRGFRFTGLVAFQKRVRGLLRQMQHPTAGILTAWEAVFENWLKLSKQIFSRSNDTLDERSLVEWRNYSGFLASLGGSCISNQALAPEESGVAGLRWIDRLSPDSYDDTILIRYMKQSIQLLASNNVRIREATRETLSTELSSSLYLPLFEALELELGVLFDGPRTSTSPSIEPRVVFAEQAAALLKSIVERLSGPAETGAALSIDVGALTLNFAKFLDDMAENASILRVKIKICQLCETVTQKKELLNLRHDVRIRNQLLEVIFGWIARPGSPKDAVVSAGARADEIFRLQKDLDRACLKALADLTYRLPLQPAEGQTDADTSDLKSQMFHTYFNRFLSLLNYEAAEIGRNEVRLTTTVNEDSMATPELAISALSNLLSANIDVGLKHSLGIGYHEDIDIRTAFVKVLCNILIQGTEFNNLSDAAVNEKYDELLELLTNDMALTIALCDACPSSEVDEMTISLLNIFDSRGLGFVLLEALIDHEVEETENEAELLRRNCVATKMLSVYAKWKGAAYLKATLQKVLERLVLTSKDLDLELDPARTTSAEELQKNALQLRVVTKVFIDDICNSAAHIPVSFRKICSIISSAVMKRFPEAKFTAVGAFIFLRFFCPAIVAPDAEGLIASAPSKEMRRGLLLIAKVVQNLANNVLFGAKEPYMFPLNDFLTQNIYRVTTFLREISVPPNVHEPNIESESFDFGSCVALHRFLYDHWDHVRQKIVLRERKGTLRSIVEVTNSQIPILEALRKLITNLGPPPMDVSWNRPAISSNSPPSYSRFQHFMLRNAGRNTESLVSTRAVYDGGESKDGLPMICIILRNIDTESADYELLLFGYLKIASRMWHRPFGILIDATCYNGQNEPQDALFRKLDLLTPAELSKQLSRVYVYNMNSAFRKCFRRILRLSAKSENSAFHPKNVDYHLIGSLQDLQAHFHLSQLHLPKETISVVTDTRYVFQPIIRLSKTKGKIEVVIKVGSQFVQVTTTKKQEVVPGLRLHATVNDIFRLSEVDEAPTSIQTEDDSAFGLRTENGKIVMYFTSPRKPDVLQAIRGAKAKYGKELRTLKSFERLVRPQDVPGTLLNIALTNMASSDQVLRLASYNLLCALCRAFKFAADSKFQSAKELCVPLNPSHFIINISKQLAHSEPQLTADFLNEFFVGWESFPYAQRPLSLTYMAPWLPGLRTSLIPTDSDSDKAREKVAAIFRKLIDVAISDVALGTTLEHCVWPAISRDEIYTDIFLEEAVKAALGFGLDDERTEILGSIIASLGTITVRGKLLSRLRKALNRTSLRPTRQLPENTVWTEICILLRLCLSNSFDSGVQSQLYLPELFHLVTMLANTGSTNVRLMVNRLLVNTVHAICTTFPLEENRLARLKTLLLSISEPRNDSLFNIPNRDVVPASTLQDSGVPTLMATESLAVLLAEISTLGAPSVDMSNAWRSRWMSLVASTAFQSNPAIQPRAFTVMGCLAREDVDDDLLYQVLVALRNSIGRFMEDNDSEMLVAIVTSLTKMMDKLPSASRYGMQLFWLALSLVRLVPLALFNCTALFLDAVLNNIATSGDFKGGRMVPTLLQGRLPLEDAALQLDEIYGIHFNIENFHFALCASLVKGLTDSVTKGTAVRVLSTFLEITSYNAPQEMRFPKDMSCLPYLGLLMSRSLTPDEAKENLWLAGWTSAPRGVTSEDVLEMIDLQVVKDKELLLNAAIGIVDFHYLEDTVQLHGLLWLNRIAMKRPTVVLHLCGPVVRILDDILVSCQNTATLEAAHQLLRTLTSNPKFSGGVDTAEMLEDVLDGIGFGGLWRSSSFHTTNEHERQCTALTDRLIELIIA</sequence>